<gene>
    <name evidence="3" type="ORF">ACFO3I_01555</name>
</gene>
<dbReference type="PANTHER" id="PTHR35535:SF1">
    <property type="entry name" value="HEAT SHOCK PROTEIN HSLJ"/>
    <property type="match status" value="1"/>
</dbReference>
<dbReference type="Pfam" id="PF04170">
    <property type="entry name" value="NlpE"/>
    <property type="match status" value="1"/>
</dbReference>
<dbReference type="InterPro" id="IPR038670">
    <property type="entry name" value="HslJ-like_sf"/>
</dbReference>
<feature type="signal peptide" evidence="1">
    <location>
        <begin position="1"/>
        <end position="17"/>
    </location>
</feature>
<dbReference type="PROSITE" id="PS51257">
    <property type="entry name" value="PROKAR_LIPOPROTEIN"/>
    <property type="match status" value="1"/>
</dbReference>
<feature type="chain" id="PRO_5045613615" evidence="1">
    <location>
        <begin position="18"/>
        <end position="275"/>
    </location>
</feature>
<comment type="caution">
    <text evidence="3">The sequence shown here is derived from an EMBL/GenBank/DDBJ whole genome shotgun (WGS) entry which is preliminary data.</text>
</comment>
<dbReference type="Gene3D" id="2.40.128.640">
    <property type="match status" value="1"/>
</dbReference>
<name>A0ABV9JGA8_9GAMM</name>
<keyword evidence="4" id="KW-1185">Reference proteome</keyword>
<dbReference type="RefSeq" id="WP_377331187.1">
    <property type="nucleotide sequence ID" value="NZ_JBHSGB010000001.1"/>
</dbReference>
<dbReference type="PANTHER" id="PTHR35535">
    <property type="entry name" value="HEAT SHOCK PROTEIN HSLJ"/>
    <property type="match status" value="1"/>
</dbReference>
<evidence type="ECO:0000259" key="2">
    <source>
        <dbReference type="Pfam" id="PF03724"/>
    </source>
</evidence>
<dbReference type="Proteomes" id="UP001595962">
    <property type="component" value="Unassembled WGS sequence"/>
</dbReference>
<evidence type="ECO:0000256" key="1">
    <source>
        <dbReference type="SAM" id="SignalP"/>
    </source>
</evidence>
<evidence type="ECO:0000313" key="4">
    <source>
        <dbReference type="Proteomes" id="UP001595962"/>
    </source>
</evidence>
<evidence type="ECO:0000313" key="3">
    <source>
        <dbReference type="EMBL" id="MFC4653702.1"/>
    </source>
</evidence>
<dbReference type="InterPro" id="IPR005184">
    <property type="entry name" value="DUF306_Meta_HslJ"/>
</dbReference>
<sequence>MKFQLSLVIAFMLTLTACDQATSSGQTAGAAPPALATGDNSENALDWAGSYLGVLPCADCEGIRTTLELHPDQTYQLSRVYLGKSDELFQSTGQFEWDHQGHNIRLLAEQDGPSQYQVRENQLLQLDMTGKPITGDLAGHYLLSKQSAELQMLASSSDDSAPSLTGVRWQLQEMLGNPLDTEPSKAPYIEFGTDGRISGFAGCNQFTGGYETEGLHLSFKPMATTEKACLTAEQESQFLQLLQGVDNFTVKDNELAFYKARTAALLKFTALDSST</sequence>
<protein>
    <submittedName>
        <fullName evidence="3">Copper resistance protein NlpE N-terminal domain-containing protein</fullName>
    </submittedName>
</protein>
<dbReference type="Gene3D" id="2.40.128.270">
    <property type="match status" value="1"/>
</dbReference>
<keyword evidence="1" id="KW-0732">Signal</keyword>
<feature type="domain" description="DUF306" evidence="2">
    <location>
        <begin position="163"/>
        <end position="268"/>
    </location>
</feature>
<dbReference type="Pfam" id="PF03724">
    <property type="entry name" value="META"/>
    <property type="match status" value="1"/>
</dbReference>
<dbReference type="InterPro" id="IPR053147">
    <property type="entry name" value="Hsp_HslJ-like"/>
</dbReference>
<organism evidence="3 4">
    <name type="scientific">Rheinheimera marina</name>
    <dbReference type="NCBI Taxonomy" id="1774958"/>
    <lineage>
        <taxon>Bacteria</taxon>
        <taxon>Pseudomonadati</taxon>
        <taxon>Pseudomonadota</taxon>
        <taxon>Gammaproteobacteria</taxon>
        <taxon>Chromatiales</taxon>
        <taxon>Chromatiaceae</taxon>
        <taxon>Rheinheimera</taxon>
    </lineage>
</organism>
<dbReference type="EMBL" id="JBHSGB010000001">
    <property type="protein sequence ID" value="MFC4653702.1"/>
    <property type="molecule type" value="Genomic_DNA"/>
</dbReference>
<reference evidence="4" key="1">
    <citation type="journal article" date="2019" name="Int. J. Syst. Evol. Microbiol.">
        <title>The Global Catalogue of Microorganisms (GCM) 10K type strain sequencing project: providing services to taxonomists for standard genome sequencing and annotation.</title>
        <authorList>
            <consortium name="The Broad Institute Genomics Platform"/>
            <consortium name="The Broad Institute Genome Sequencing Center for Infectious Disease"/>
            <person name="Wu L."/>
            <person name="Ma J."/>
        </authorList>
    </citation>
    <scope>NUCLEOTIDE SEQUENCE [LARGE SCALE GENOMIC DNA]</scope>
    <source>
        <strain evidence="4">DT28</strain>
    </source>
</reference>
<dbReference type="InterPro" id="IPR007298">
    <property type="entry name" value="Cu-R_lipoprotein_NlpE"/>
</dbReference>
<proteinExistence type="predicted"/>
<accession>A0ABV9JGA8</accession>